<gene>
    <name evidence="2" type="ORF">rCG_58144</name>
</gene>
<evidence type="ECO:0000256" key="1">
    <source>
        <dbReference type="SAM" id="MobiDB-lite"/>
    </source>
</evidence>
<organism evidence="2 3">
    <name type="scientific">Rattus norvegicus</name>
    <name type="common">Rat</name>
    <dbReference type="NCBI Taxonomy" id="10116"/>
    <lineage>
        <taxon>Eukaryota</taxon>
        <taxon>Metazoa</taxon>
        <taxon>Chordata</taxon>
        <taxon>Craniata</taxon>
        <taxon>Vertebrata</taxon>
        <taxon>Euteleostomi</taxon>
        <taxon>Mammalia</taxon>
        <taxon>Eutheria</taxon>
        <taxon>Euarchontoglires</taxon>
        <taxon>Glires</taxon>
        <taxon>Rodentia</taxon>
        <taxon>Myomorpha</taxon>
        <taxon>Muroidea</taxon>
        <taxon>Muridae</taxon>
        <taxon>Murinae</taxon>
        <taxon>Rattus</taxon>
    </lineage>
</organism>
<accession>A6J562</accession>
<name>A6J562_RAT</name>
<feature type="compositionally biased region" description="Basic and acidic residues" evidence="1">
    <location>
        <begin position="43"/>
        <end position="61"/>
    </location>
</feature>
<evidence type="ECO:0000313" key="2">
    <source>
        <dbReference type="EMBL" id="EDL95735.1"/>
    </source>
</evidence>
<evidence type="ECO:0000313" key="3">
    <source>
        <dbReference type="Proteomes" id="UP000234681"/>
    </source>
</evidence>
<feature type="region of interest" description="Disordered" evidence="1">
    <location>
        <begin position="1"/>
        <end position="61"/>
    </location>
</feature>
<sequence length="61" mass="6489">MLYTGPKTPVPGLHTATELKGESQHPPQSGASWAAPPGHCRMPSKETAHSTIHRDSAVCEN</sequence>
<dbReference type="AlphaFoldDB" id="A6J562"/>
<reference evidence="3" key="1">
    <citation type="submission" date="2005-09" db="EMBL/GenBank/DDBJ databases">
        <authorList>
            <person name="Mural R.J."/>
            <person name="Li P.W."/>
            <person name="Adams M.D."/>
            <person name="Amanatides P.G."/>
            <person name="Baden-Tillson H."/>
            <person name="Barnstead M."/>
            <person name="Chin S.H."/>
            <person name="Dew I."/>
            <person name="Evans C.A."/>
            <person name="Ferriera S."/>
            <person name="Flanigan M."/>
            <person name="Fosler C."/>
            <person name="Glodek A."/>
            <person name="Gu Z."/>
            <person name="Holt R.A."/>
            <person name="Jennings D."/>
            <person name="Kraft C.L."/>
            <person name="Lu F."/>
            <person name="Nguyen T."/>
            <person name="Nusskern D.R."/>
            <person name="Pfannkoch C.M."/>
            <person name="Sitter C."/>
            <person name="Sutton G.G."/>
            <person name="Venter J.C."/>
            <person name="Wang Z."/>
            <person name="Woodage T."/>
            <person name="Zheng X.H."/>
            <person name="Zhong F."/>
        </authorList>
    </citation>
    <scope>NUCLEOTIDE SEQUENCE [LARGE SCALE GENOMIC DNA]</scope>
    <source>
        <strain>BN</strain>
        <strain evidence="3">Sprague-Dawley</strain>
    </source>
</reference>
<protein>
    <submittedName>
        <fullName evidence="2">RCG58144</fullName>
    </submittedName>
</protein>
<proteinExistence type="predicted"/>
<dbReference type="Proteomes" id="UP000234681">
    <property type="component" value="Chromosome 8"/>
</dbReference>
<dbReference type="EMBL" id="CH473975">
    <property type="protein sequence ID" value="EDL95735.1"/>
    <property type="molecule type" value="Genomic_DNA"/>
</dbReference>